<protein>
    <submittedName>
        <fullName evidence="1">Uncharacterized protein</fullName>
    </submittedName>
</protein>
<accession>A0A4Q2UF37</accession>
<evidence type="ECO:0000313" key="1">
    <source>
        <dbReference type="EMBL" id="RYC33415.1"/>
    </source>
</evidence>
<reference evidence="1 2" key="2">
    <citation type="submission" date="2019-02" db="EMBL/GenBank/DDBJ databases">
        <title>'Lichenibacterium ramalinii' gen. nov. sp. nov., 'Lichenibacterium minor' gen. nov. sp. nov.</title>
        <authorList>
            <person name="Pankratov T."/>
        </authorList>
    </citation>
    <scope>NUCLEOTIDE SEQUENCE [LARGE SCALE GENOMIC DNA]</scope>
    <source>
        <strain evidence="1 2">RmlP026</strain>
    </source>
</reference>
<dbReference type="OrthoDB" id="8227073at2"/>
<proteinExistence type="predicted"/>
<sequence length="153" mass="16078">MSMADKLAIVMALTGVSPVPGANNQMDMPPPAAVVTIAGQNGGNIRAHVSRVIDYDAAGTRVRVTGTCISACALILALPPDRICVGPGARFGFHQPVKGLTGTMAITDIGDAITDVYPPFVQQWLKSRYGGLPSGKPQIMGYDVLRQHYATCP</sequence>
<evidence type="ECO:0000313" key="2">
    <source>
        <dbReference type="Proteomes" id="UP000290759"/>
    </source>
</evidence>
<dbReference type="Proteomes" id="UP000290759">
    <property type="component" value="Unassembled WGS sequence"/>
</dbReference>
<dbReference type="RefSeq" id="WP_129223284.1">
    <property type="nucleotide sequence ID" value="NZ_QYBB01000002.1"/>
</dbReference>
<organism evidence="1 2">
    <name type="scientific">Lichenibacterium minor</name>
    <dbReference type="NCBI Taxonomy" id="2316528"/>
    <lineage>
        <taxon>Bacteria</taxon>
        <taxon>Pseudomonadati</taxon>
        <taxon>Pseudomonadota</taxon>
        <taxon>Alphaproteobacteria</taxon>
        <taxon>Hyphomicrobiales</taxon>
        <taxon>Lichenihabitantaceae</taxon>
        <taxon>Lichenibacterium</taxon>
    </lineage>
</organism>
<dbReference type="Gene3D" id="3.90.226.10">
    <property type="entry name" value="2-enoyl-CoA Hydratase, Chain A, domain 1"/>
    <property type="match status" value="1"/>
</dbReference>
<comment type="caution">
    <text evidence="1">The sequence shown here is derived from an EMBL/GenBank/DDBJ whole genome shotgun (WGS) entry which is preliminary data.</text>
</comment>
<keyword evidence="2" id="KW-1185">Reference proteome</keyword>
<dbReference type="EMBL" id="QYBB01000002">
    <property type="protein sequence ID" value="RYC33415.1"/>
    <property type="molecule type" value="Genomic_DNA"/>
</dbReference>
<name>A0A4Q2UF37_9HYPH</name>
<dbReference type="AlphaFoldDB" id="A0A4Q2UF37"/>
<reference evidence="1 2" key="1">
    <citation type="submission" date="2018-12" db="EMBL/GenBank/DDBJ databases">
        <authorList>
            <person name="Grouzdev D.S."/>
            <person name="Krutkina M.S."/>
        </authorList>
    </citation>
    <scope>NUCLEOTIDE SEQUENCE [LARGE SCALE GENOMIC DNA]</scope>
    <source>
        <strain evidence="1 2">RmlP026</strain>
    </source>
</reference>
<gene>
    <name evidence="1" type="ORF">D3273_02770</name>
</gene>